<dbReference type="SUPFAM" id="SSF53756">
    <property type="entry name" value="UDP-Glycosyltransferase/glycogen phosphorylase"/>
    <property type="match status" value="3"/>
</dbReference>
<organism evidence="2 3">
    <name type="scientific">Denitratisoma oestradiolicum</name>
    <dbReference type="NCBI Taxonomy" id="311182"/>
    <lineage>
        <taxon>Bacteria</taxon>
        <taxon>Pseudomonadati</taxon>
        <taxon>Pseudomonadota</taxon>
        <taxon>Betaproteobacteria</taxon>
        <taxon>Nitrosomonadales</taxon>
        <taxon>Sterolibacteriaceae</taxon>
        <taxon>Denitratisoma</taxon>
    </lineage>
</organism>
<dbReference type="Pfam" id="PF00534">
    <property type="entry name" value="Glycos_transf_1"/>
    <property type="match status" value="2"/>
</dbReference>
<dbReference type="PANTHER" id="PTHR46656">
    <property type="entry name" value="PUTATIVE-RELATED"/>
    <property type="match status" value="1"/>
</dbReference>
<dbReference type="AlphaFoldDB" id="A0A6S6Y681"/>
<feature type="domain" description="Glycosyl transferase family 1" evidence="1">
    <location>
        <begin position="168"/>
        <end position="324"/>
    </location>
</feature>
<dbReference type="CDD" id="cd03801">
    <property type="entry name" value="GT4_PimA-like"/>
    <property type="match status" value="1"/>
</dbReference>
<accession>A0A6S6Y681</accession>
<proteinExistence type="predicted"/>
<dbReference type="GO" id="GO:0016757">
    <property type="term" value="F:glycosyltransferase activity"/>
    <property type="evidence" value="ECO:0007669"/>
    <property type="project" value="InterPro"/>
</dbReference>
<keyword evidence="3" id="KW-1185">Reference proteome</keyword>
<protein>
    <recommendedName>
        <fullName evidence="1">Glycosyl transferase family 1 domain-containing protein</fullName>
    </recommendedName>
</protein>
<evidence type="ECO:0000313" key="3">
    <source>
        <dbReference type="Proteomes" id="UP000515733"/>
    </source>
</evidence>
<reference evidence="2 3" key="1">
    <citation type="submission" date="2020-03" db="EMBL/GenBank/DDBJ databases">
        <authorList>
            <consortium name="Genoscope - CEA"/>
            <person name="William W."/>
        </authorList>
    </citation>
    <scope>NUCLEOTIDE SEQUENCE [LARGE SCALE GENOMIC DNA]</scope>
    <source>
        <strain evidence="3">DSM 16959</strain>
    </source>
</reference>
<dbReference type="KEGG" id="doe:DENOEST_3935"/>
<name>A0A6S6Y681_9PROT</name>
<sequence length="1119" mass="122671">MTGKAIHQFHPSCAPGDGVTNGMLFTRRLLRDMGFASEIYCDHIPSELAAIVRPRQELDPAAGAWLLVHHSLGYEDDAWLARFAGRAVLVYHNITPTEMLPAEGPWRDLARLGRTQLTAWKPWFAGALGDSTLNVDDLRVAGYETPRVLPLLVDLHTLQTAPWEADILGRYQDTTNILFVGRLAPNKRHDLLLDAFAEYLHHGADPACLILPGKAQDAAWQTHLEDRAEALGIRDQVDFLGPVSDNVLRGLYRAADVFCCVSDHEGFGMPLIEAALFDVPVLARAVSGVPDTLGEGGLLTDSDDPRTLGALMHLLLDEPGLRRRVLAGQQANLTRFHPGNLGADLADFLTGLGLAVPRPPERAAAAVPRWRVEGPFDSSYSLALVNRETARALVRQGQTVALSPTPGSGEPDPDPGFLARHPDMAALVHAAGRPGATDVTLRFTYPPRCDAMVGRVRAVHAYGWEETGFPARYVRWFNRKLDLITVLSREVRKTLQDAGVRVPIAVVGAGVDQWAAPENTGGLSLPPLGKSYRFLHISSAFPRKGVDVLLAAYGKAFRADDDVTLVIKTFPNPHNDVSEQLTTLRRRDPGYPDVVLINEDWPDARIAALYSQCQAFVAPARGEGLGLPMAEAMRFGLPVITTAWGGQTDFCTPETAWLIDYHFAPSRSHLDADHSAWAEPDADHLAALMTEVRQAPAAVLAPRLRAARERVAREYTWDRMAERTRAAVMALDRLPAFRPQPRVAWVSSWNTRCGIATYSGYLSAAIPDDRLRVYASRDGDPVAEDKPNVTRCWDTGLHGTLDELRAALARDKPEALVIQYNYGFFPLAQLAALSDDQHRRGGQTHLFLHATQDVDKPDFKASLREIVPALGRMDRIYVHGHDDLDRLRALGLATNTTLFPHGIPLPEGVPDAGLRAARGLTDKRVIASYGFLLPHKGQRQLLEAFALLAEKHPDLHLVLSCALYPVAESFAERETIEAMAKQAGITDRVHLITDFLPDAESFSWLQLADLVVYPYQHTQESASGAVRMGLACGRPVAVTPLSIFDDVDAVVHRLPGISPEQMARGIEALLADPVRLASRQAAADRYRAARAWPALARRFLDIVDALANALPEPDDAAHG</sequence>
<dbReference type="InterPro" id="IPR001296">
    <property type="entry name" value="Glyco_trans_1"/>
</dbReference>
<dbReference type="PANTHER" id="PTHR46656:SF3">
    <property type="entry name" value="PUTATIVE-RELATED"/>
    <property type="match status" value="1"/>
</dbReference>
<gene>
    <name evidence="2" type="ORF">DENOEST_3935</name>
</gene>
<dbReference type="RefSeq" id="WP_170228163.1">
    <property type="nucleotide sequence ID" value="NZ_LR778301.1"/>
</dbReference>
<dbReference type="Proteomes" id="UP000515733">
    <property type="component" value="Chromosome"/>
</dbReference>
<evidence type="ECO:0000313" key="2">
    <source>
        <dbReference type="EMBL" id="CAB1371089.1"/>
    </source>
</evidence>
<dbReference type="Gene3D" id="3.40.50.2000">
    <property type="entry name" value="Glycogen Phosphorylase B"/>
    <property type="match status" value="4"/>
</dbReference>
<evidence type="ECO:0000259" key="1">
    <source>
        <dbReference type="Pfam" id="PF00534"/>
    </source>
</evidence>
<dbReference type="EMBL" id="LR778301">
    <property type="protein sequence ID" value="CAB1371089.1"/>
    <property type="molecule type" value="Genomic_DNA"/>
</dbReference>
<dbReference type="Pfam" id="PF13692">
    <property type="entry name" value="Glyco_trans_1_4"/>
    <property type="match status" value="1"/>
</dbReference>
<feature type="domain" description="Glycosyl transferase family 1" evidence="1">
    <location>
        <begin position="921"/>
        <end position="1078"/>
    </location>
</feature>